<keyword evidence="2" id="KW-1185">Reference proteome</keyword>
<evidence type="ECO:0000313" key="2">
    <source>
        <dbReference type="Proteomes" id="UP000886501"/>
    </source>
</evidence>
<comment type="caution">
    <text evidence="1">The sequence shown here is derived from an EMBL/GenBank/DDBJ whole genome shotgun (WGS) entry which is preliminary data.</text>
</comment>
<reference evidence="1" key="2">
    <citation type="journal article" date="2020" name="Nat. Commun.">
        <title>Large-scale genome sequencing of mycorrhizal fungi provides insights into the early evolution of symbiotic traits.</title>
        <authorList>
            <person name="Miyauchi S."/>
            <person name="Kiss E."/>
            <person name="Kuo A."/>
            <person name="Drula E."/>
            <person name="Kohler A."/>
            <person name="Sanchez-Garcia M."/>
            <person name="Morin E."/>
            <person name="Andreopoulos B."/>
            <person name="Barry K.W."/>
            <person name="Bonito G."/>
            <person name="Buee M."/>
            <person name="Carver A."/>
            <person name="Chen C."/>
            <person name="Cichocki N."/>
            <person name="Clum A."/>
            <person name="Culley D."/>
            <person name="Crous P.W."/>
            <person name="Fauchery L."/>
            <person name="Girlanda M."/>
            <person name="Hayes R.D."/>
            <person name="Keri Z."/>
            <person name="LaButti K."/>
            <person name="Lipzen A."/>
            <person name="Lombard V."/>
            <person name="Magnuson J."/>
            <person name="Maillard F."/>
            <person name="Murat C."/>
            <person name="Nolan M."/>
            <person name="Ohm R.A."/>
            <person name="Pangilinan J."/>
            <person name="Pereira M.F."/>
            <person name="Perotto S."/>
            <person name="Peter M."/>
            <person name="Pfister S."/>
            <person name="Riley R."/>
            <person name="Sitrit Y."/>
            <person name="Stielow J.B."/>
            <person name="Szollosi G."/>
            <person name="Zifcakova L."/>
            <person name="Stursova M."/>
            <person name="Spatafora J.W."/>
            <person name="Tedersoo L."/>
            <person name="Vaario L.M."/>
            <person name="Yamada A."/>
            <person name="Yan M."/>
            <person name="Wang P."/>
            <person name="Xu J."/>
            <person name="Bruns T."/>
            <person name="Baldrian P."/>
            <person name="Vilgalys R."/>
            <person name="Dunand C."/>
            <person name="Henrissat B."/>
            <person name="Grigoriev I.V."/>
            <person name="Hibbett D."/>
            <person name="Nagy L.G."/>
            <person name="Martin F.M."/>
        </authorList>
    </citation>
    <scope>NUCLEOTIDE SEQUENCE</scope>
    <source>
        <strain evidence="1">P2</strain>
    </source>
</reference>
<gene>
    <name evidence="1" type="ORF">BDM02DRAFT_3135379</name>
</gene>
<sequence>MTGRQSGENVLYIKEPRRTPGFASQAANLFPFVVDKTFILSFTFFALLRRPIPHGERFDVLFVLSNHHTMSVSGSRGTTYQGATSSMVSSIPEGGSLACKQCGALICSLKSLVSSVSALNCITCTRSISDTSSSCTIV</sequence>
<protein>
    <submittedName>
        <fullName evidence="1">Uncharacterized protein</fullName>
    </submittedName>
</protein>
<name>A0ACB6ZUH4_THEGA</name>
<evidence type="ECO:0000313" key="1">
    <source>
        <dbReference type="EMBL" id="KAF9653239.1"/>
    </source>
</evidence>
<organism evidence="1 2">
    <name type="scientific">Thelephora ganbajun</name>
    <name type="common">Ganba fungus</name>
    <dbReference type="NCBI Taxonomy" id="370292"/>
    <lineage>
        <taxon>Eukaryota</taxon>
        <taxon>Fungi</taxon>
        <taxon>Dikarya</taxon>
        <taxon>Basidiomycota</taxon>
        <taxon>Agaricomycotina</taxon>
        <taxon>Agaricomycetes</taxon>
        <taxon>Thelephorales</taxon>
        <taxon>Thelephoraceae</taxon>
        <taxon>Thelephora</taxon>
    </lineage>
</organism>
<dbReference type="EMBL" id="MU117964">
    <property type="protein sequence ID" value="KAF9653239.1"/>
    <property type="molecule type" value="Genomic_DNA"/>
</dbReference>
<feature type="non-terminal residue" evidence="1">
    <location>
        <position position="138"/>
    </location>
</feature>
<reference evidence="1" key="1">
    <citation type="submission" date="2019-10" db="EMBL/GenBank/DDBJ databases">
        <authorList>
            <consortium name="DOE Joint Genome Institute"/>
            <person name="Kuo A."/>
            <person name="Miyauchi S."/>
            <person name="Kiss E."/>
            <person name="Drula E."/>
            <person name="Kohler A."/>
            <person name="Sanchez-Garcia M."/>
            <person name="Andreopoulos B."/>
            <person name="Barry K.W."/>
            <person name="Bonito G."/>
            <person name="Buee M."/>
            <person name="Carver A."/>
            <person name="Chen C."/>
            <person name="Cichocki N."/>
            <person name="Clum A."/>
            <person name="Culley D."/>
            <person name="Crous P.W."/>
            <person name="Fauchery L."/>
            <person name="Girlanda M."/>
            <person name="Hayes R."/>
            <person name="Keri Z."/>
            <person name="Labutti K."/>
            <person name="Lipzen A."/>
            <person name="Lombard V."/>
            <person name="Magnuson J."/>
            <person name="Maillard F."/>
            <person name="Morin E."/>
            <person name="Murat C."/>
            <person name="Nolan M."/>
            <person name="Ohm R."/>
            <person name="Pangilinan J."/>
            <person name="Pereira M."/>
            <person name="Perotto S."/>
            <person name="Peter M."/>
            <person name="Riley R."/>
            <person name="Sitrit Y."/>
            <person name="Stielow B."/>
            <person name="Szollosi G."/>
            <person name="Zifcakova L."/>
            <person name="Stursova M."/>
            <person name="Spatafora J.W."/>
            <person name="Tedersoo L."/>
            <person name="Vaario L.-M."/>
            <person name="Yamada A."/>
            <person name="Yan M."/>
            <person name="Wang P."/>
            <person name="Xu J."/>
            <person name="Bruns T."/>
            <person name="Baldrian P."/>
            <person name="Vilgalys R."/>
            <person name="Henrissat B."/>
            <person name="Grigoriev I.V."/>
            <person name="Hibbett D."/>
            <person name="Nagy L.G."/>
            <person name="Martin F.M."/>
        </authorList>
    </citation>
    <scope>NUCLEOTIDE SEQUENCE</scope>
    <source>
        <strain evidence="1">P2</strain>
    </source>
</reference>
<proteinExistence type="predicted"/>
<dbReference type="Proteomes" id="UP000886501">
    <property type="component" value="Unassembled WGS sequence"/>
</dbReference>
<accession>A0ACB6ZUH4</accession>